<evidence type="ECO:0000256" key="4">
    <source>
        <dbReference type="ARBA" id="ARBA00022692"/>
    </source>
</evidence>
<comment type="caution">
    <text evidence="11">The sequence shown here is derived from an EMBL/GenBank/DDBJ whole genome shotgun (WGS) entry which is preliminary data.</text>
</comment>
<evidence type="ECO:0000256" key="3">
    <source>
        <dbReference type="ARBA" id="ARBA00022448"/>
    </source>
</evidence>
<feature type="transmembrane region" description="Helical" evidence="8">
    <location>
        <begin position="1116"/>
        <end position="1137"/>
    </location>
</feature>
<feature type="compositionally biased region" description="Low complexity" evidence="7">
    <location>
        <begin position="417"/>
        <end position="427"/>
    </location>
</feature>
<evidence type="ECO:0000259" key="9">
    <source>
        <dbReference type="Pfam" id="PF02714"/>
    </source>
</evidence>
<dbReference type="PANTHER" id="PTHR13018:SF5">
    <property type="entry name" value="RE44586P"/>
    <property type="match status" value="1"/>
</dbReference>
<evidence type="ECO:0000256" key="1">
    <source>
        <dbReference type="ARBA" id="ARBA00004141"/>
    </source>
</evidence>
<evidence type="ECO:0000259" key="10">
    <source>
        <dbReference type="Pfam" id="PF13967"/>
    </source>
</evidence>
<feature type="region of interest" description="Disordered" evidence="7">
    <location>
        <begin position="1163"/>
        <end position="1185"/>
    </location>
</feature>
<accession>A0A8H6HXI2</accession>
<keyword evidence="5 8" id="KW-1133">Transmembrane helix</keyword>
<feature type="transmembrane region" description="Helical" evidence="8">
    <location>
        <begin position="1030"/>
        <end position="1050"/>
    </location>
</feature>
<feature type="transmembrane region" description="Helical" evidence="8">
    <location>
        <begin position="250"/>
        <end position="273"/>
    </location>
</feature>
<reference evidence="11 12" key="1">
    <citation type="submission" date="2020-07" db="EMBL/GenBank/DDBJ databases">
        <title>Comparative genomics of pyrophilous fungi reveals a link between fire events and developmental genes.</title>
        <authorList>
            <consortium name="DOE Joint Genome Institute"/>
            <person name="Steindorff A.S."/>
            <person name="Carver A."/>
            <person name="Calhoun S."/>
            <person name="Stillman K."/>
            <person name="Liu H."/>
            <person name="Lipzen A."/>
            <person name="Pangilinan J."/>
            <person name="Labutti K."/>
            <person name="Bruns T.D."/>
            <person name="Grigoriev I.V."/>
        </authorList>
    </citation>
    <scope>NUCLEOTIDE SEQUENCE [LARGE SCALE GENOMIC DNA]</scope>
    <source>
        <strain evidence="11 12">CBS 144469</strain>
    </source>
</reference>
<evidence type="ECO:0000256" key="8">
    <source>
        <dbReference type="SAM" id="Phobius"/>
    </source>
</evidence>
<feature type="compositionally biased region" description="Polar residues" evidence="7">
    <location>
        <begin position="62"/>
        <end position="83"/>
    </location>
</feature>
<dbReference type="Pfam" id="PF02714">
    <property type="entry name" value="RSN1_7TM"/>
    <property type="match status" value="1"/>
</dbReference>
<feature type="domain" description="CSC1/OSCA1-like N-terminal transmembrane" evidence="10">
    <location>
        <begin position="159"/>
        <end position="213"/>
    </location>
</feature>
<feature type="compositionally biased region" description="Low complexity" evidence="7">
    <location>
        <begin position="48"/>
        <end position="61"/>
    </location>
</feature>
<dbReference type="InterPro" id="IPR032880">
    <property type="entry name" value="CSC1/OSCA1-like_N"/>
</dbReference>
<evidence type="ECO:0000256" key="7">
    <source>
        <dbReference type="SAM" id="MobiDB-lite"/>
    </source>
</evidence>
<feature type="region of interest" description="Disordered" evidence="7">
    <location>
        <begin position="1"/>
        <end position="111"/>
    </location>
</feature>
<proteinExistence type="inferred from homology"/>
<dbReference type="PANTHER" id="PTHR13018">
    <property type="entry name" value="PROBABLE MEMBRANE PROTEIN DUF221-RELATED"/>
    <property type="match status" value="1"/>
</dbReference>
<name>A0A8H6HXI2_9AGAR</name>
<keyword evidence="4 8" id="KW-0812">Transmembrane</keyword>
<feature type="region of interest" description="Disordered" evidence="7">
    <location>
        <begin position="414"/>
        <end position="448"/>
    </location>
</feature>
<sequence length="1317" mass="144948">MTTTTRPLRHHQRPREDLTDLPTPLNEHGLTTSFPLILTNTGAPPPTSTTQSQPPTPQTTSNGGLPSTSESTPPASVTSSSGAPTESFTTPFPTTTGIDSTTTPTPFSDTFTSTLSTPFSSATTSSSSSLPTTPFAQNGSTQIVQGCPGTLDAAADGILAVLIVPGLIGLILWLIFASLRPRFRQVYALREWFVQQDLRPKPVGSGFFAWLSPPVPLVPEMPSDVSNAGRSAATDAQLFPSDEQLSQRTLWMVLLIAIGWSILALGGALPLYLVNTPCNAQYPSPSVWGGGYSTLQDLSLLRLLKLIDNGAITKDNVRTISKRDLEDDEYHTRIRIIVLTAMTIILGLIPALFKIIRQFNSIVEYRKRWLAVQCQGKDLAWLSARQAPGYATLGEKQFKDYLVKIGLSSQLGDAAKRNGNGNGASRRNGNRRDHQREEEQPLNNEEEMNSDVDIQTLFSITDTQNLAILIDERDEILENLEIAETKYISCFRVTTPDPSVLDFVPTAQHDPARPYISRPLPLVPQAHRRSRRRRAINRAYASSSFAPASFVAPSSYYKLRGLQGVNGGGRFTDSVIDPSPSLADSIHSRVIGSRYHEVNRNSQAFGRLPLGSHVGVERDTGELGPVSETGSWLPPIPDPRFFGPNYAAYEEQSVDEHGMRYGAGGSHEGVSTVEEERENEEWVDLIKETPDNDWRSDFNGTPPRRRPKNTAVPSTRRETFPLREPQDREDPETLPPPHLRLQPTQPFVRPLEGLNFEDLGEVYNDITQWRSRLKMINQEIAEVQRESYNDIASGQRIKGWLMVGKGLRFIPGVELIEGRAKEDIRWDVLQNERSWLDSAVLWAIILVVVVLLAGILTAATGLSLATAPNVAHYLPFLNGLLNAHPLAVGMATIFAPAIVSSVFIFIALFIIHGSAHIHGSASISGNQLQVFKITFWVLTAIGTIWLVAIGALLYSMNALNMGSEQTKTLANGSIYMAVLAFALIINVAIIAPALLMLQPFRLWHVVRAEKQAITPRQRFRATYPHSYNPSYAIGACILAIVFASTFALIFPLIAPAVLVLLLLTLIAHRYLVGYVYARTHSQTGGVLQMWLLKRLGTLLSFQPLLLGLIFLSRRYWIEGGILVGAGVFVIIFVESYCSLKARLPGPRSLTPITKNSLERFASGADQYLDPEQDTNGSSRKGGHMRTRGSMASVLEMMSITLAVMPTSSTYQGPVPLQTENLDDLIATERAARTHPEAPPHLPPLPFTDHAEDMAGILYAPELIAPPPIIWLPNDSAGVAQSEAVDLQKYHDLQVTLDVRAKEDVLMRRSSSTRHRNP</sequence>
<feature type="region of interest" description="Disordered" evidence="7">
    <location>
        <begin position="688"/>
        <end position="744"/>
    </location>
</feature>
<evidence type="ECO:0000313" key="11">
    <source>
        <dbReference type="EMBL" id="KAF6754319.1"/>
    </source>
</evidence>
<feature type="domain" description="CSC1/OSCA1-like 7TM region" evidence="9">
    <location>
        <begin position="843"/>
        <end position="1108"/>
    </location>
</feature>
<evidence type="ECO:0000256" key="6">
    <source>
        <dbReference type="ARBA" id="ARBA00023136"/>
    </source>
</evidence>
<dbReference type="InterPro" id="IPR045122">
    <property type="entry name" value="Csc1-like"/>
</dbReference>
<protein>
    <recommendedName>
        <fullName evidence="13">CSC1/OSCA1-like 7TM region domain-containing protein</fullName>
    </recommendedName>
</protein>
<keyword evidence="12" id="KW-1185">Reference proteome</keyword>
<dbReference type="InterPro" id="IPR003864">
    <property type="entry name" value="CSC1/OSCA1-like_7TM"/>
</dbReference>
<feature type="transmembrane region" description="Helical" evidence="8">
    <location>
        <begin position="1089"/>
        <end position="1110"/>
    </location>
</feature>
<evidence type="ECO:0000256" key="2">
    <source>
        <dbReference type="ARBA" id="ARBA00007779"/>
    </source>
</evidence>
<evidence type="ECO:0008006" key="13">
    <source>
        <dbReference type="Google" id="ProtNLM"/>
    </source>
</evidence>
<evidence type="ECO:0000256" key="5">
    <source>
        <dbReference type="ARBA" id="ARBA00022989"/>
    </source>
</evidence>
<feature type="transmembrane region" description="Helical" evidence="8">
    <location>
        <begin position="974"/>
        <end position="997"/>
    </location>
</feature>
<feature type="compositionally biased region" description="Polar residues" evidence="7">
    <location>
        <begin position="29"/>
        <end position="42"/>
    </location>
</feature>
<feature type="transmembrane region" description="Helical" evidence="8">
    <location>
        <begin position="1056"/>
        <end position="1077"/>
    </location>
</feature>
<feature type="transmembrane region" description="Helical" evidence="8">
    <location>
        <begin position="839"/>
        <end position="866"/>
    </location>
</feature>
<dbReference type="GO" id="GO:0005886">
    <property type="term" value="C:plasma membrane"/>
    <property type="evidence" value="ECO:0007669"/>
    <property type="project" value="TreeGrafter"/>
</dbReference>
<feature type="compositionally biased region" description="Basic and acidic residues" evidence="7">
    <location>
        <begin position="430"/>
        <end position="439"/>
    </location>
</feature>
<organism evidence="11 12">
    <name type="scientific">Ephemerocybe angulata</name>
    <dbReference type="NCBI Taxonomy" id="980116"/>
    <lineage>
        <taxon>Eukaryota</taxon>
        <taxon>Fungi</taxon>
        <taxon>Dikarya</taxon>
        <taxon>Basidiomycota</taxon>
        <taxon>Agaricomycotina</taxon>
        <taxon>Agaricomycetes</taxon>
        <taxon>Agaricomycetidae</taxon>
        <taxon>Agaricales</taxon>
        <taxon>Agaricineae</taxon>
        <taxon>Psathyrellaceae</taxon>
        <taxon>Ephemerocybe</taxon>
    </lineage>
</organism>
<feature type="compositionally biased region" description="Low complexity" evidence="7">
    <location>
        <begin position="84"/>
        <end position="111"/>
    </location>
</feature>
<dbReference type="GO" id="GO:0005227">
    <property type="term" value="F:calcium-activated cation channel activity"/>
    <property type="evidence" value="ECO:0007669"/>
    <property type="project" value="InterPro"/>
</dbReference>
<feature type="transmembrane region" description="Helical" evidence="8">
    <location>
        <begin position="334"/>
        <end position="356"/>
    </location>
</feature>
<feature type="transmembrane region" description="Helical" evidence="8">
    <location>
        <begin position="157"/>
        <end position="176"/>
    </location>
</feature>
<gene>
    <name evidence="11" type="ORF">DFP72DRAFT_899975</name>
</gene>
<feature type="transmembrane region" description="Helical" evidence="8">
    <location>
        <begin position="933"/>
        <end position="954"/>
    </location>
</feature>
<dbReference type="Proteomes" id="UP000521943">
    <property type="component" value="Unassembled WGS sequence"/>
</dbReference>
<dbReference type="OrthoDB" id="2591106at2759"/>
<keyword evidence="3" id="KW-0813">Transport</keyword>
<dbReference type="Pfam" id="PF13967">
    <property type="entry name" value="RSN1_TM"/>
    <property type="match status" value="1"/>
</dbReference>
<dbReference type="EMBL" id="JACGCI010000035">
    <property type="protein sequence ID" value="KAF6754319.1"/>
    <property type="molecule type" value="Genomic_DNA"/>
</dbReference>
<feature type="compositionally biased region" description="Basic and acidic residues" evidence="7">
    <location>
        <begin position="715"/>
        <end position="728"/>
    </location>
</feature>
<comment type="similarity">
    <text evidence="2">Belongs to the CSC1 (TC 1.A.17) family.</text>
</comment>
<evidence type="ECO:0000313" key="12">
    <source>
        <dbReference type="Proteomes" id="UP000521943"/>
    </source>
</evidence>
<keyword evidence="6 8" id="KW-0472">Membrane</keyword>
<feature type="transmembrane region" description="Helical" evidence="8">
    <location>
        <begin position="886"/>
        <end position="912"/>
    </location>
</feature>
<comment type="subcellular location">
    <subcellularLocation>
        <location evidence="1">Membrane</location>
        <topology evidence="1">Multi-pass membrane protein</topology>
    </subcellularLocation>
</comment>